<proteinExistence type="predicted"/>
<comment type="catalytic activity">
    <reaction evidence="4">
        <text>3',3'-c-di-GMP + H2O = 5'-phosphoguanylyl(3'-&gt;5')guanosine + H(+)</text>
        <dbReference type="Rhea" id="RHEA:24902"/>
        <dbReference type="ChEBI" id="CHEBI:15377"/>
        <dbReference type="ChEBI" id="CHEBI:15378"/>
        <dbReference type="ChEBI" id="CHEBI:58754"/>
        <dbReference type="ChEBI" id="CHEBI:58805"/>
        <dbReference type="EC" id="3.1.4.52"/>
    </reaction>
    <physiologicalReaction direction="left-to-right" evidence="4">
        <dbReference type="Rhea" id="RHEA:24903"/>
    </physiologicalReaction>
</comment>
<dbReference type="InterPro" id="IPR043128">
    <property type="entry name" value="Rev_trsase/Diguanyl_cyclase"/>
</dbReference>
<sequence length="959" mass="107274">MIDSVIKRTTARSLRARYVIGLTVIALLVTASFMTMQRVVSEQRNFTRLVNLSGHQSGLVNRVAYFASEMAWAKDPDEFEKARAQVGRTINRIHDAHRLLREGSVEAGIPRVSSETLEAIYNDPMVGLDLAMERFLARARIVYDTAMDELGPSSAAFVFLNVYGPHVLEPLLDAAVDEYENIGRDAILRIERLEQGIWGATLLTLLLELLVIFRPLEIRVRQAIDSLEETVAEREETRTRLVAAQALALVGDWQWNAQTGRLVCSEQTYRILGVDPDHFEPSLEAMETLLQPEDRAHWRLNIERAAVQTESGALAFSCRIMRPDGGERVVHQQIMARRDANGRPIGLVGTIQDITERRELATRLQKLSQHVPGFIYQYEMRKNGTSRFPYASQGITELYGVWPEQVQEDAAIVSQRIHPKDVQRISSSIFLSARELSVWSDQYRVQHPTRGEIWVEGHATPERLGDGGTLWYGYIWEITERKRAEDQIRELALYDPLTGLANRRLLRDRLERALAAAQRSAKLGAVLMLDLDNFKTLNDTQGHDIGDALLREVAHRMSKTVRACDTVARLGGDEFVIVLEGLSRQETEARTQALRIAESVHRSVSQPYHLGEKEQPYQTSVSIGVAFFEDASGGVDDLLRRADIGMFEAKEAGRNRICLFSEQRQRAINSRTSLLQDLRQALQERELMLYYQPQFLPSGELCAAEALLRWQNPSGGFVTPGEFIPLAEETGLIVPIGEWVLEMACRHLCALEDFALPEGFSISVNISPRQFSDPGFLDKVRDALATYGAPAQRLKLELTESSLFQDMAHATRVLGELRAVGLGIELDDFGTGYSSLSCLKSLPLDALKLDGSLVRDIAGDARDSAIVRAVIAMAKTLSLQVIAEGVETQEQRAFLAHEGCDRLQGFLMARPMPFEHFCALLEPASQCRRIDGAADQTHRFAVLSGRESPDGLLDPVVNG</sequence>
<dbReference type="InterPro" id="IPR001633">
    <property type="entry name" value="EAL_dom"/>
</dbReference>
<dbReference type="SMART" id="SM00086">
    <property type="entry name" value="PAC"/>
    <property type="match status" value="2"/>
</dbReference>
<dbReference type="InterPro" id="IPR052155">
    <property type="entry name" value="Biofilm_reg_signaling"/>
</dbReference>
<dbReference type="InterPro" id="IPR000160">
    <property type="entry name" value="GGDEF_dom"/>
</dbReference>
<dbReference type="CDD" id="cd01948">
    <property type="entry name" value="EAL"/>
    <property type="match status" value="1"/>
</dbReference>
<keyword evidence="10" id="KW-1185">Reference proteome</keyword>
<dbReference type="SUPFAM" id="SSF55073">
    <property type="entry name" value="Nucleotide cyclase"/>
    <property type="match status" value="1"/>
</dbReference>
<keyword evidence="3" id="KW-0973">c-di-GMP</keyword>
<dbReference type="Pfam" id="PF00563">
    <property type="entry name" value="EAL"/>
    <property type="match status" value="1"/>
</dbReference>
<keyword evidence="5" id="KW-0812">Transmembrane</keyword>
<dbReference type="CDD" id="cd01949">
    <property type="entry name" value="GGDEF"/>
    <property type="match status" value="1"/>
</dbReference>
<keyword evidence="5" id="KW-1133">Transmembrane helix</keyword>
<dbReference type="PANTHER" id="PTHR44757">
    <property type="entry name" value="DIGUANYLATE CYCLASE DGCP"/>
    <property type="match status" value="1"/>
</dbReference>
<dbReference type="NCBIfam" id="TIGR00254">
    <property type="entry name" value="GGDEF"/>
    <property type="match status" value="1"/>
</dbReference>
<dbReference type="RefSeq" id="WP_164455001.1">
    <property type="nucleotide sequence ID" value="NZ_JAAIJQ010000085.1"/>
</dbReference>
<dbReference type="EC" id="3.1.4.52" evidence="2"/>
<organism evidence="9 10">
    <name type="scientific">Thiorhodococcus minor</name>
    <dbReference type="NCBI Taxonomy" id="57489"/>
    <lineage>
        <taxon>Bacteria</taxon>
        <taxon>Pseudomonadati</taxon>
        <taxon>Pseudomonadota</taxon>
        <taxon>Gammaproteobacteria</taxon>
        <taxon>Chromatiales</taxon>
        <taxon>Chromatiaceae</taxon>
        <taxon>Thiorhodococcus</taxon>
    </lineage>
</organism>
<evidence type="ECO:0000313" key="10">
    <source>
        <dbReference type="Proteomes" id="UP000483379"/>
    </source>
</evidence>
<dbReference type="InterPro" id="IPR001610">
    <property type="entry name" value="PAC"/>
</dbReference>
<evidence type="ECO:0000256" key="3">
    <source>
        <dbReference type="ARBA" id="ARBA00022636"/>
    </source>
</evidence>
<evidence type="ECO:0000256" key="5">
    <source>
        <dbReference type="SAM" id="Phobius"/>
    </source>
</evidence>
<dbReference type="NCBIfam" id="TIGR00229">
    <property type="entry name" value="sensory_box"/>
    <property type="match status" value="1"/>
</dbReference>
<dbReference type="SUPFAM" id="SSF55785">
    <property type="entry name" value="PYP-like sensor domain (PAS domain)"/>
    <property type="match status" value="2"/>
</dbReference>
<dbReference type="PROSITE" id="PS50113">
    <property type="entry name" value="PAC"/>
    <property type="match status" value="1"/>
</dbReference>
<evidence type="ECO:0000256" key="4">
    <source>
        <dbReference type="ARBA" id="ARBA00051114"/>
    </source>
</evidence>
<dbReference type="GO" id="GO:0071111">
    <property type="term" value="F:cyclic-guanylate-specific phosphodiesterase activity"/>
    <property type="evidence" value="ECO:0007669"/>
    <property type="project" value="UniProtKB-EC"/>
</dbReference>
<gene>
    <name evidence="9" type="ORF">G3446_21095</name>
</gene>
<comment type="caution">
    <text evidence="9">The sequence shown here is derived from an EMBL/GenBank/DDBJ whole genome shotgun (WGS) entry which is preliminary data.</text>
</comment>
<dbReference type="InterPro" id="IPR013655">
    <property type="entry name" value="PAS_fold_3"/>
</dbReference>
<dbReference type="PROSITE" id="PS50887">
    <property type="entry name" value="GGDEF"/>
    <property type="match status" value="1"/>
</dbReference>
<dbReference type="Gene3D" id="3.20.20.450">
    <property type="entry name" value="EAL domain"/>
    <property type="match status" value="1"/>
</dbReference>
<dbReference type="Gene3D" id="3.30.450.20">
    <property type="entry name" value="PAS domain"/>
    <property type="match status" value="2"/>
</dbReference>
<dbReference type="SMART" id="SM00052">
    <property type="entry name" value="EAL"/>
    <property type="match status" value="1"/>
</dbReference>
<reference evidence="9 10" key="1">
    <citation type="submission" date="2020-02" db="EMBL/GenBank/DDBJ databases">
        <title>Genome sequences of Thiorhodococcus mannitoliphagus and Thiorhodococcus minor, purple sulfur photosynthetic bacteria in the gammaproteobacterial family, Chromatiaceae.</title>
        <authorList>
            <person name="Aviles F.A."/>
            <person name="Meyer T.E."/>
            <person name="Kyndt J.A."/>
        </authorList>
    </citation>
    <scope>NUCLEOTIDE SEQUENCE [LARGE SCALE GENOMIC DNA]</scope>
    <source>
        <strain evidence="9 10">DSM 11518</strain>
    </source>
</reference>
<dbReference type="InterPro" id="IPR035965">
    <property type="entry name" value="PAS-like_dom_sf"/>
</dbReference>
<evidence type="ECO:0000259" key="7">
    <source>
        <dbReference type="PROSITE" id="PS50883"/>
    </source>
</evidence>
<dbReference type="PROSITE" id="PS50883">
    <property type="entry name" value="EAL"/>
    <property type="match status" value="1"/>
</dbReference>
<dbReference type="PANTHER" id="PTHR44757:SF2">
    <property type="entry name" value="BIOFILM ARCHITECTURE MAINTENANCE PROTEIN MBAA"/>
    <property type="match status" value="1"/>
</dbReference>
<feature type="transmembrane region" description="Helical" evidence="5">
    <location>
        <begin position="18"/>
        <end position="36"/>
    </location>
</feature>
<dbReference type="SMART" id="SM00267">
    <property type="entry name" value="GGDEF"/>
    <property type="match status" value="1"/>
</dbReference>
<dbReference type="InterPro" id="IPR029787">
    <property type="entry name" value="Nucleotide_cyclase"/>
</dbReference>
<dbReference type="Gene3D" id="2.10.70.100">
    <property type="match status" value="1"/>
</dbReference>
<evidence type="ECO:0000256" key="2">
    <source>
        <dbReference type="ARBA" id="ARBA00012282"/>
    </source>
</evidence>
<dbReference type="EMBL" id="JAAIJQ010000085">
    <property type="protein sequence ID" value="NEV64347.1"/>
    <property type="molecule type" value="Genomic_DNA"/>
</dbReference>
<keyword evidence="5" id="KW-0472">Membrane</keyword>
<dbReference type="GO" id="GO:0071732">
    <property type="term" value="P:cellular response to nitric oxide"/>
    <property type="evidence" value="ECO:0007669"/>
    <property type="project" value="UniProtKB-ARBA"/>
</dbReference>
<evidence type="ECO:0000256" key="1">
    <source>
        <dbReference type="ARBA" id="ARBA00001946"/>
    </source>
</evidence>
<dbReference type="InterPro" id="IPR000014">
    <property type="entry name" value="PAS"/>
</dbReference>
<dbReference type="InterPro" id="IPR035919">
    <property type="entry name" value="EAL_sf"/>
</dbReference>
<name>A0A6M0K6X0_9GAMM</name>
<dbReference type="Proteomes" id="UP000483379">
    <property type="component" value="Unassembled WGS sequence"/>
</dbReference>
<dbReference type="FunFam" id="3.30.70.270:FF:000001">
    <property type="entry name" value="Diguanylate cyclase domain protein"/>
    <property type="match status" value="1"/>
</dbReference>
<evidence type="ECO:0000259" key="6">
    <source>
        <dbReference type="PROSITE" id="PS50113"/>
    </source>
</evidence>
<dbReference type="CDD" id="cd00130">
    <property type="entry name" value="PAS"/>
    <property type="match status" value="1"/>
</dbReference>
<evidence type="ECO:0000259" key="8">
    <source>
        <dbReference type="PROSITE" id="PS50887"/>
    </source>
</evidence>
<dbReference type="Pfam" id="PF08447">
    <property type="entry name" value="PAS_3"/>
    <property type="match status" value="2"/>
</dbReference>
<dbReference type="Pfam" id="PF00990">
    <property type="entry name" value="GGDEF"/>
    <property type="match status" value="1"/>
</dbReference>
<feature type="domain" description="GGDEF" evidence="8">
    <location>
        <begin position="522"/>
        <end position="662"/>
    </location>
</feature>
<accession>A0A6M0K6X0</accession>
<evidence type="ECO:0000313" key="9">
    <source>
        <dbReference type="EMBL" id="NEV64347.1"/>
    </source>
</evidence>
<dbReference type="SUPFAM" id="SSF141868">
    <property type="entry name" value="EAL domain-like"/>
    <property type="match status" value="1"/>
</dbReference>
<dbReference type="InterPro" id="IPR000700">
    <property type="entry name" value="PAS-assoc_C"/>
</dbReference>
<feature type="domain" description="PAC" evidence="6">
    <location>
        <begin position="314"/>
        <end position="366"/>
    </location>
</feature>
<dbReference type="AlphaFoldDB" id="A0A6M0K6X0"/>
<dbReference type="Gene3D" id="3.30.70.270">
    <property type="match status" value="1"/>
</dbReference>
<protein>
    <recommendedName>
        <fullName evidence="2">cyclic-guanylate-specific phosphodiesterase</fullName>
        <ecNumber evidence="2">3.1.4.52</ecNumber>
    </recommendedName>
</protein>
<dbReference type="FunFam" id="3.20.20.450:FF:000001">
    <property type="entry name" value="Cyclic di-GMP phosphodiesterase yahA"/>
    <property type="match status" value="1"/>
</dbReference>
<comment type="cofactor">
    <cofactor evidence="1">
        <name>Mg(2+)</name>
        <dbReference type="ChEBI" id="CHEBI:18420"/>
    </cofactor>
</comment>
<feature type="domain" description="EAL" evidence="7">
    <location>
        <begin position="671"/>
        <end position="925"/>
    </location>
</feature>